<evidence type="ECO:0000313" key="7">
    <source>
        <dbReference type="EMBL" id="MCW6508279.1"/>
    </source>
</evidence>
<feature type="domain" description="ABC transporter" evidence="6">
    <location>
        <begin position="283"/>
        <end position="532"/>
    </location>
</feature>
<dbReference type="EMBL" id="JAMOIM010000005">
    <property type="protein sequence ID" value="MCW6508279.1"/>
    <property type="molecule type" value="Genomic_DNA"/>
</dbReference>
<keyword evidence="3" id="KW-0813">Transport</keyword>
<comment type="caution">
    <text evidence="7">The sequence shown here is derived from an EMBL/GenBank/DDBJ whole genome shotgun (WGS) entry which is preliminary data.</text>
</comment>
<keyword evidence="8" id="KW-1185">Reference proteome</keyword>
<dbReference type="InterPro" id="IPR027417">
    <property type="entry name" value="P-loop_NTPase"/>
</dbReference>
<dbReference type="AlphaFoldDB" id="A0AA41YTG4"/>
<dbReference type="GO" id="GO:0005886">
    <property type="term" value="C:plasma membrane"/>
    <property type="evidence" value="ECO:0007669"/>
    <property type="project" value="UniProtKB-SubCell"/>
</dbReference>
<dbReference type="Pfam" id="PF00005">
    <property type="entry name" value="ABC_tran"/>
    <property type="match status" value="2"/>
</dbReference>
<evidence type="ECO:0000256" key="1">
    <source>
        <dbReference type="ARBA" id="ARBA00004417"/>
    </source>
</evidence>
<dbReference type="NCBIfam" id="NF007739">
    <property type="entry name" value="PRK10419.1"/>
    <property type="match status" value="2"/>
</dbReference>
<reference evidence="7" key="1">
    <citation type="submission" date="2022-05" db="EMBL/GenBank/DDBJ databases">
        <authorList>
            <person name="Pankratov T."/>
        </authorList>
    </citation>
    <scope>NUCLEOTIDE SEQUENCE</scope>
    <source>
        <strain evidence="7">BP6-180914</strain>
    </source>
</reference>
<evidence type="ECO:0000259" key="6">
    <source>
        <dbReference type="PROSITE" id="PS50893"/>
    </source>
</evidence>
<dbReference type="InterPro" id="IPR050319">
    <property type="entry name" value="ABC_transp_ATP-bind"/>
</dbReference>
<organism evidence="7 8">
    <name type="scientific">Lichenifustis flavocetrariae</name>
    <dbReference type="NCBI Taxonomy" id="2949735"/>
    <lineage>
        <taxon>Bacteria</taxon>
        <taxon>Pseudomonadati</taxon>
        <taxon>Pseudomonadota</taxon>
        <taxon>Alphaproteobacteria</taxon>
        <taxon>Hyphomicrobiales</taxon>
        <taxon>Lichenihabitantaceae</taxon>
        <taxon>Lichenifustis</taxon>
    </lineage>
</organism>
<dbReference type="Proteomes" id="UP001165667">
    <property type="component" value="Unassembled WGS sequence"/>
</dbReference>
<dbReference type="InterPro" id="IPR017871">
    <property type="entry name" value="ABC_transporter-like_CS"/>
</dbReference>
<comment type="similarity">
    <text evidence="2">Belongs to the ABC transporter superfamily.</text>
</comment>
<dbReference type="GO" id="GO:0055085">
    <property type="term" value="P:transmembrane transport"/>
    <property type="evidence" value="ECO:0007669"/>
    <property type="project" value="UniProtKB-ARBA"/>
</dbReference>
<evidence type="ECO:0000313" key="8">
    <source>
        <dbReference type="Proteomes" id="UP001165667"/>
    </source>
</evidence>
<name>A0AA41YTG4_9HYPH</name>
<dbReference type="SMART" id="SM00382">
    <property type="entry name" value="AAA"/>
    <property type="match status" value="2"/>
</dbReference>
<comment type="subcellular location">
    <subcellularLocation>
        <location evidence="1">Cell inner membrane</location>
        <topology evidence="1">Peripheral membrane protein</topology>
    </subcellularLocation>
</comment>
<dbReference type="RefSeq" id="WP_282584647.1">
    <property type="nucleotide sequence ID" value="NZ_JAMOIM010000005.1"/>
</dbReference>
<evidence type="ECO:0000256" key="3">
    <source>
        <dbReference type="ARBA" id="ARBA00022448"/>
    </source>
</evidence>
<evidence type="ECO:0000256" key="2">
    <source>
        <dbReference type="ARBA" id="ARBA00005417"/>
    </source>
</evidence>
<keyword evidence="5 7" id="KW-0067">ATP-binding</keyword>
<dbReference type="InterPro" id="IPR003593">
    <property type="entry name" value="AAA+_ATPase"/>
</dbReference>
<dbReference type="PANTHER" id="PTHR43776:SF8">
    <property type="entry name" value="ABC TRANSPORTER, ATP-BINDING PROTEIN"/>
    <property type="match status" value="1"/>
</dbReference>
<sequence>MTTPSKLLTVDNLSVHFKRDEHIVQAVDGLSFAVERGEMLAVVGESGSGKSVTARAIMRLLPRTATLGPDSRISFAGTRIDSATEGQMLGIRGKHIAMIFQEPMSSLDPIYRIGDQICEGIVRHQKLTKKQAMAQALSRLKEVQIPDPEARLQQYPHQLSGGQRQRVMIAIAIANNPELLIADEPTTALDVTVQAEILRLIRALQRSHNMGVIMITHDLTVVKRVSDAVCVMRLGKLRESNRTAALFASPQDGYTRTLLAAEPKGRPRPVPAERPVVLDVADARLDYVLSTGGFFSRRKGRTLAALDGISVQLRKGETLGVVGESGSGKSTLGKLILRLLDVRGSGSVVWCGEHLENKTREEMRPLRPKLQIVFQDPFSSMNPRLSVRQIVEEGLIVNGIGTSARDREARVCEALSDVGLDPNVLNRFPHEFSGGQRQRIAIARAVVLRPDFIVLDEPTSALDLSVQAQVIDLLRALQERYDLTYLFISHDLKVVRALCHNVVVMNRGRIVESGPTDTIMDHPTEDYTKRLVRAAFEVAA</sequence>
<dbReference type="PROSITE" id="PS00211">
    <property type="entry name" value="ABC_TRANSPORTER_1"/>
    <property type="match status" value="2"/>
</dbReference>
<dbReference type="SUPFAM" id="SSF52540">
    <property type="entry name" value="P-loop containing nucleoside triphosphate hydrolases"/>
    <property type="match status" value="2"/>
</dbReference>
<dbReference type="FunFam" id="3.40.50.300:FF:000016">
    <property type="entry name" value="Oligopeptide ABC transporter ATP-binding component"/>
    <property type="match status" value="1"/>
</dbReference>
<dbReference type="GO" id="GO:0016887">
    <property type="term" value="F:ATP hydrolysis activity"/>
    <property type="evidence" value="ECO:0007669"/>
    <property type="project" value="InterPro"/>
</dbReference>
<accession>A0AA41YTG4</accession>
<keyword evidence="4" id="KW-0547">Nucleotide-binding</keyword>
<protein>
    <submittedName>
        <fullName evidence="7">ABC transporter ATP-binding protein</fullName>
    </submittedName>
</protein>
<dbReference type="PROSITE" id="PS50893">
    <property type="entry name" value="ABC_TRANSPORTER_2"/>
    <property type="match status" value="2"/>
</dbReference>
<evidence type="ECO:0000256" key="5">
    <source>
        <dbReference type="ARBA" id="ARBA00022840"/>
    </source>
</evidence>
<dbReference type="PANTHER" id="PTHR43776">
    <property type="entry name" value="TRANSPORT ATP-BINDING PROTEIN"/>
    <property type="match status" value="1"/>
</dbReference>
<evidence type="ECO:0000256" key="4">
    <source>
        <dbReference type="ARBA" id="ARBA00022741"/>
    </source>
</evidence>
<feature type="domain" description="ABC transporter" evidence="6">
    <location>
        <begin position="8"/>
        <end position="259"/>
    </location>
</feature>
<gene>
    <name evidence="7" type="ORF">M8523_09620</name>
</gene>
<dbReference type="InterPro" id="IPR003439">
    <property type="entry name" value="ABC_transporter-like_ATP-bd"/>
</dbReference>
<dbReference type="NCBIfam" id="NF008453">
    <property type="entry name" value="PRK11308.1"/>
    <property type="match status" value="2"/>
</dbReference>
<dbReference type="CDD" id="cd03257">
    <property type="entry name" value="ABC_NikE_OppD_transporters"/>
    <property type="match status" value="2"/>
</dbReference>
<dbReference type="Gene3D" id="3.40.50.300">
    <property type="entry name" value="P-loop containing nucleotide triphosphate hydrolases"/>
    <property type="match status" value="2"/>
</dbReference>
<dbReference type="GO" id="GO:0005524">
    <property type="term" value="F:ATP binding"/>
    <property type="evidence" value="ECO:0007669"/>
    <property type="project" value="UniProtKB-KW"/>
</dbReference>
<proteinExistence type="inferred from homology"/>